<reference evidence="2 3" key="1">
    <citation type="submission" date="2018-02" db="EMBL/GenBank/DDBJ databases">
        <title>The genomes of Aspergillus section Nigri reveals drivers in fungal speciation.</title>
        <authorList>
            <consortium name="DOE Joint Genome Institute"/>
            <person name="Vesth T.C."/>
            <person name="Nybo J."/>
            <person name="Theobald S."/>
            <person name="Brandl J."/>
            <person name="Frisvad J.C."/>
            <person name="Nielsen K.F."/>
            <person name="Lyhne E.K."/>
            <person name="Kogle M.E."/>
            <person name="Kuo A."/>
            <person name="Riley R."/>
            <person name="Clum A."/>
            <person name="Nolan M."/>
            <person name="Lipzen A."/>
            <person name="Salamov A."/>
            <person name="Henrissat B."/>
            <person name="Wiebenga A."/>
            <person name="De vries R.P."/>
            <person name="Grigoriev I.V."/>
            <person name="Mortensen U.H."/>
            <person name="Andersen M.R."/>
            <person name="Baker S.E."/>
        </authorList>
    </citation>
    <scope>NUCLEOTIDE SEQUENCE [LARGE SCALE GENOMIC DNA]</scope>
    <source>
        <strain evidence="2 3">CBS 707.79</strain>
    </source>
</reference>
<evidence type="ECO:0000313" key="3">
    <source>
        <dbReference type="Proteomes" id="UP000247810"/>
    </source>
</evidence>
<organism evidence="2 3">
    <name type="scientific">Aspergillus ellipticus CBS 707.79</name>
    <dbReference type="NCBI Taxonomy" id="1448320"/>
    <lineage>
        <taxon>Eukaryota</taxon>
        <taxon>Fungi</taxon>
        <taxon>Dikarya</taxon>
        <taxon>Ascomycota</taxon>
        <taxon>Pezizomycotina</taxon>
        <taxon>Eurotiomycetes</taxon>
        <taxon>Eurotiomycetidae</taxon>
        <taxon>Eurotiales</taxon>
        <taxon>Aspergillaceae</taxon>
        <taxon>Aspergillus</taxon>
        <taxon>Aspergillus subgen. Circumdati</taxon>
    </lineage>
</organism>
<evidence type="ECO:0000313" key="2">
    <source>
        <dbReference type="EMBL" id="PYH96218.1"/>
    </source>
</evidence>
<dbReference type="AlphaFoldDB" id="A0A319E695"/>
<accession>A0A319E695</accession>
<gene>
    <name evidence="2" type="ORF">BO71DRAFT_397261</name>
</gene>
<dbReference type="VEuPathDB" id="FungiDB:BO71DRAFT_397261"/>
<proteinExistence type="predicted"/>
<feature type="compositionally biased region" description="Basic and acidic residues" evidence="1">
    <location>
        <begin position="59"/>
        <end position="69"/>
    </location>
</feature>
<protein>
    <submittedName>
        <fullName evidence="2">Uncharacterized protein</fullName>
    </submittedName>
</protein>
<feature type="region of interest" description="Disordered" evidence="1">
    <location>
        <begin position="41"/>
        <end position="69"/>
    </location>
</feature>
<evidence type="ECO:0000256" key="1">
    <source>
        <dbReference type="SAM" id="MobiDB-lite"/>
    </source>
</evidence>
<dbReference type="Proteomes" id="UP000247810">
    <property type="component" value="Unassembled WGS sequence"/>
</dbReference>
<sequence length="69" mass="7480">MARRASGITLTYGGCTSGITLFLYSGIDPIIRQLIPPSHFPPATMKPRSISGTLIPTNDRSEGRMDTSR</sequence>
<name>A0A319E695_9EURO</name>
<keyword evidence="3" id="KW-1185">Reference proteome</keyword>
<dbReference type="EMBL" id="KZ825840">
    <property type="protein sequence ID" value="PYH96218.1"/>
    <property type="molecule type" value="Genomic_DNA"/>
</dbReference>